<evidence type="ECO:0000313" key="2">
    <source>
        <dbReference type="EMBL" id="CAE0333593.1"/>
    </source>
</evidence>
<gene>
    <name evidence="2" type="ORF">SINC0208_LOCUS14231</name>
</gene>
<evidence type="ECO:0000256" key="1">
    <source>
        <dbReference type="SAM" id="Phobius"/>
    </source>
</evidence>
<proteinExistence type="predicted"/>
<feature type="transmembrane region" description="Helical" evidence="1">
    <location>
        <begin position="118"/>
        <end position="136"/>
    </location>
</feature>
<name>A0A7S3IUY2_9SPIT</name>
<protein>
    <submittedName>
        <fullName evidence="2">Uncharacterized protein</fullName>
    </submittedName>
</protein>
<dbReference type="AlphaFoldDB" id="A0A7S3IUY2"/>
<sequence>MLERMNDNRLVSAQIYKIFSGSVVTGGVETQRRHRVIPAQLSVSKILHKQPLQICVSSKEAQLLNGELEKELVDFCNATCLLLLGPVSQLSKEVIVERHLPEVVFLAGSSPRDAHFHLFWPFYTLMLFLTIGAVIYC</sequence>
<keyword evidence="1" id="KW-1133">Transmembrane helix</keyword>
<dbReference type="EMBL" id="HBIH01035632">
    <property type="protein sequence ID" value="CAE0333593.1"/>
    <property type="molecule type" value="Transcribed_RNA"/>
</dbReference>
<keyword evidence="1" id="KW-0812">Transmembrane</keyword>
<reference evidence="2" key="1">
    <citation type="submission" date="2021-01" db="EMBL/GenBank/DDBJ databases">
        <authorList>
            <person name="Corre E."/>
            <person name="Pelletier E."/>
            <person name="Niang G."/>
            <person name="Scheremetjew M."/>
            <person name="Finn R."/>
            <person name="Kale V."/>
            <person name="Holt S."/>
            <person name="Cochrane G."/>
            <person name="Meng A."/>
            <person name="Brown T."/>
            <person name="Cohen L."/>
        </authorList>
    </citation>
    <scope>NUCLEOTIDE SEQUENCE</scope>
    <source>
        <strain evidence="2">S3</strain>
    </source>
</reference>
<keyword evidence="1" id="KW-0472">Membrane</keyword>
<accession>A0A7S3IUY2</accession>
<organism evidence="2">
    <name type="scientific">Strombidium inclinatum</name>
    <dbReference type="NCBI Taxonomy" id="197538"/>
    <lineage>
        <taxon>Eukaryota</taxon>
        <taxon>Sar</taxon>
        <taxon>Alveolata</taxon>
        <taxon>Ciliophora</taxon>
        <taxon>Intramacronucleata</taxon>
        <taxon>Spirotrichea</taxon>
        <taxon>Oligotrichia</taxon>
        <taxon>Strombidiidae</taxon>
        <taxon>Strombidium</taxon>
    </lineage>
</organism>